<keyword evidence="1" id="KW-0347">Helicase</keyword>
<reference evidence="1" key="2">
    <citation type="submission" date="2019-01" db="EMBL/GenBank/DDBJ databases">
        <authorList>
            <consortium name="NCBI Pathogen Detection Project"/>
        </authorList>
    </citation>
    <scope>NUCLEOTIDE SEQUENCE</scope>
    <source>
        <strain evidence="1">CT18</strain>
    </source>
</reference>
<sequence length="32" mass="3630">MKKLTSKHNVLQEEDGGLGKCMINRSLRVVMN</sequence>
<reference evidence="1" key="1">
    <citation type="journal article" date="2018" name="Genome Biol.">
        <title>SKESA: strategic k-mer extension for scrupulous assemblies.</title>
        <authorList>
            <person name="Souvorov A."/>
            <person name="Agarwala R."/>
            <person name="Lipman D.J."/>
        </authorList>
    </citation>
    <scope>NUCLEOTIDE SEQUENCE</scope>
    <source>
        <strain evidence="1">CT18</strain>
    </source>
</reference>
<name>A0A717A434_SALTI</name>
<keyword evidence="1" id="KW-0067">ATP-binding</keyword>
<dbReference type="EMBL" id="DAAPFS010000009">
    <property type="protein sequence ID" value="HAD5708198.1"/>
    <property type="molecule type" value="Genomic_DNA"/>
</dbReference>
<comment type="caution">
    <text evidence="1">The sequence shown here is derived from an EMBL/GenBank/DDBJ whole genome shotgun (WGS) entry which is preliminary data.</text>
</comment>
<dbReference type="AlphaFoldDB" id="A0A717A434"/>
<keyword evidence="1" id="KW-0378">Hydrolase</keyword>
<dbReference type="GO" id="GO:0004386">
    <property type="term" value="F:helicase activity"/>
    <property type="evidence" value="ECO:0007669"/>
    <property type="project" value="UniProtKB-KW"/>
</dbReference>
<protein>
    <submittedName>
        <fullName evidence="1">Helicase subunit</fullName>
    </submittedName>
</protein>
<gene>
    <name evidence="1" type="ORF">G1V71_10760</name>
</gene>
<proteinExistence type="predicted"/>
<accession>A0A717A434</accession>
<keyword evidence="1" id="KW-0547">Nucleotide-binding</keyword>
<evidence type="ECO:0000313" key="1">
    <source>
        <dbReference type="EMBL" id="HAD5708198.1"/>
    </source>
</evidence>
<organism evidence="1">
    <name type="scientific">Salmonella enterica subsp. enterica serovar Typhi str. CT18</name>
    <dbReference type="NCBI Taxonomy" id="220341"/>
    <lineage>
        <taxon>Bacteria</taxon>
        <taxon>Pseudomonadati</taxon>
        <taxon>Pseudomonadota</taxon>
        <taxon>Gammaproteobacteria</taxon>
        <taxon>Enterobacterales</taxon>
        <taxon>Enterobacteriaceae</taxon>
        <taxon>Salmonella</taxon>
    </lineage>
</organism>